<evidence type="ECO:0000313" key="14">
    <source>
        <dbReference type="EMBL" id="ANN77458.1"/>
    </source>
</evidence>
<dbReference type="InterPro" id="IPR001611">
    <property type="entry name" value="Leu-rich_rpt"/>
</dbReference>
<gene>
    <name evidence="14" type="ORF">BAU07_10410</name>
</gene>
<evidence type="ECO:0000259" key="13">
    <source>
        <dbReference type="PROSITE" id="PS52053"/>
    </source>
</evidence>
<evidence type="ECO:0000256" key="6">
    <source>
        <dbReference type="ARBA" id="ARBA00022679"/>
    </source>
</evidence>
<protein>
    <recommendedName>
        <fullName evidence="13">NEL domain-containing protein</fullName>
    </recommendedName>
</protein>
<evidence type="ECO:0000256" key="1">
    <source>
        <dbReference type="ARBA" id="ARBA00004192"/>
    </source>
</evidence>
<evidence type="ECO:0000256" key="12">
    <source>
        <dbReference type="SAM" id="MobiDB-lite"/>
    </source>
</evidence>
<feature type="region of interest" description="Disordered" evidence="12">
    <location>
        <begin position="621"/>
        <end position="677"/>
    </location>
</feature>
<dbReference type="Gene3D" id="1.20.58.90">
    <property type="match status" value="1"/>
</dbReference>
<evidence type="ECO:0000256" key="7">
    <source>
        <dbReference type="ARBA" id="ARBA00022737"/>
    </source>
</evidence>
<keyword evidence="8 11" id="KW-0833">Ubl conjugation pathway</keyword>
<dbReference type="SMART" id="SM00369">
    <property type="entry name" value="LRR_TYP"/>
    <property type="match status" value="5"/>
</dbReference>
<dbReference type="Gene3D" id="1.20.1270.130">
    <property type="entry name" value="Shigella T3SS effector IpaH domain"/>
    <property type="match status" value="1"/>
</dbReference>
<dbReference type="Gene3D" id="3.80.10.10">
    <property type="entry name" value="Ribonuclease Inhibitor"/>
    <property type="match status" value="1"/>
</dbReference>
<dbReference type="InterPro" id="IPR003591">
    <property type="entry name" value="Leu-rich_rpt_typical-subtyp"/>
</dbReference>
<proteinExistence type="inferred from homology"/>
<dbReference type="Pfam" id="PF00560">
    <property type="entry name" value="LRR_1"/>
    <property type="match status" value="1"/>
</dbReference>
<evidence type="ECO:0000256" key="2">
    <source>
        <dbReference type="ARBA" id="ARBA00004613"/>
    </source>
</evidence>
<dbReference type="GO" id="GO:0004842">
    <property type="term" value="F:ubiquitin-protein transferase activity"/>
    <property type="evidence" value="ECO:0007669"/>
    <property type="project" value="UniProtKB-UniRule"/>
</dbReference>
<sequence length="1486" mass="163553">MYAIGVDVARQFGWNVSDYTGSELAALGEQLILDHALHGDRADHVRLLAALAKAGKQTGPSISLTNEAPATADDHDTLAHQINEFLFEEFKHEFTVSHAVTDLAAVRPPRRSTSDSPDPEYSGQFDAYTRSATDKTIALLNNWLDWIEAKHGVDFKDARIEIQAAHLQYFPRQIRPNSSVLTDSGGDTKKEIPAAGYIVTLAGGGRPHRYFLSTADGSIHPMPQDEPPADWALRQQEDVFGIPAASPDQDTPAGLRTRVALFTLGQGERADLQTWLAPALRKRFEQEGLATSTQRDDAVSGANPQAPGSGAIDTLLDFIPFRRMFVSIRNGDWKAALLSGGVDMITIAIPMMGSGLRLAAGATRGLIPGSRVIHHKAAKALGRASSAAPSLSEMRTGIVTALRSLSAHNGLAHGLRPLDVDSMAAALRATHPGLANDLQRLAARRRGAAMQDGWWRLKPSTRVTDDAEIAPLAPVTAHGTDDTVLSLLRYGSDAASAYTRSTSTGERTGMVLQADRDGWLYASLPIDILERYRVSDPELLRRLAAQRPGDDGVIAWDGGNYARIADSHVEIARDRASDVARPAWHVIAPDDTRRDVIIHRISYDQERAIWRRADDAGLKGGGSGFSSYARRRVEPGGSANADGQPAQAGPSGMQAAEASSPAGSTAPRPKIPMPLPAITPDVRQLREFRQLLLTRIANAPSRARVEAVQELLVRLQEHPRGRAILRAMHAYHDLTGHAPDIVLREGSNSSLARPSLARSVRSTRWNLDVDALDSGSLDAALDELAAIYNNMTGILDGINPFAEAMRNGTLHDGRSLLNMKQEAAWAYWIKQDPTGYSVGPPGTVYTRPRRQIIIDKLRLQLQSARCHGGIDRSTLIGVLRNRNIIQPVGLTLDLSELHLTAIPPLPIDVHTLIVNNNPITDWSRLPRNLTTLKAAHTRNISLLLRYLPPRLLELDLSNNHLTSIAGHRLPRSLTHLTANHNAFTEIPDNLPDGLLCLSLENNMLTRWPKALPGSLRQLRVSHNQFDRLPRNMPPDLEHLDLAGNIFWDISPDTLPPHLKILNLTNNDDLGELPKLPETLEILRVGRTRLSSLPAALPRSLMQLHAPGLGLNRLPDSLPQGLTVLDLSNNRLTELPAHITELTLCDIYLDGNPISPDGLPARTPNESGPAYYLAATAPQPKIDGSRTMAQAVRYWLDKQESAAATRWEAIGKTMEESTGTNVGLVPFIRFLDKLRGTSLYRRKAARAGIAEFLLELSKPEREPLLKSTLEICAGAGESCEDRAIMTWNDLYKLRVHDDIRLGRYRDRPADALQIMRELFRQRRLQEIAYRKIAESPDLDDVEVYLAYVVKLRRALELSISPPDMHYFSMSSVTRADLDAAVQEVKAAERAEFYKDLVVDDTWNALIEQNLAARYAQAKATLIEQADAPLQAKIHAELRLLGVDPLDADAYRNIAPHVWRGMKYDILEPLTRDYLTGHDIPLPVDTAT</sequence>
<comment type="similarity">
    <text evidence="3 11">Belongs to the LRR-containing bacterial E3 ligase family.</text>
</comment>
<dbReference type="GO" id="GO:0030430">
    <property type="term" value="C:host cell cytoplasm"/>
    <property type="evidence" value="ECO:0007669"/>
    <property type="project" value="UniProtKB-SubCell"/>
</dbReference>
<evidence type="ECO:0000256" key="4">
    <source>
        <dbReference type="ARBA" id="ARBA00022525"/>
    </source>
</evidence>
<dbReference type="SUPFAM" id="SSF52058">
    <property type="entry name" value="L domain-like"/>
    <property type="match status" value="1"/>
</dbReference>
<evidence type="ECO:0000313" key="15">
    <source>
        <dbReference type="Proteomes" id="UP000091926"/>
    </source>
</evidence>
<name>A0A193GCW1_9BORD</name>
<dbReference type="InterPro" id="IPR051071">
    <property type="entry name" value="LRR-bact_E3_ubiq_ligases"/>
</dbReference>
<evidence type="ECO:0000256" key="5">
    <source>
        <dbReference type="ARBA" id="ARBA00022614"/>
    </source>
</evidence>
<dbReference type="InterPro" id="IPR029487">
    <property type="entry name" value="NEL_dom"/>
</dbReference>
<dbReference type="GO" id="GO:0016567">
    <property type="term" value="P:protein ubiquitination"/>
    <property type="evidence" value="ECO:0007669"/>
    <property type="project" value="InterPro"/>
</dbReference>
<feature type="active site" description="Glycyl thioester intermediate" evidence="11">
    <location>
        <position position="1278"/>
    </location>
</feature>
<dbReference type="EMBL" id="CP016172">
    <property type="protein sequence ID" value="ANN77458.1"/>
    <property type="molecule type" value="Genomic_DNA"/>
</dbReference>
<dbReference type="Gene3D" id="1.20.58.360">
    <property type="entry name" value="Shigella T3SS effector IpaH defines"/>
    <property type="match status" value="1"/>
</dbReference>
<dbReference type="GO" id="GO:0005576">
    <property type="term" value="C:extracellular region"/>
    <property type="evidence" value="ECO:0007669"/>
    <property type="project" value="UniProtKB-SubCell"/>
</dbReference>
<evidence type="ECO:0000256" key="3">
    <source>
        <dbReference type="ARBA" id="ARBA00009868"/>
    </source>
</evidence>
<dbReference type="PANTHER" id="PTHR47114:SF2">
    <property type="entry name" value="OLIGODENDROCYTE-MYELIN GLYCOPROTEIN"/>
    <property type="match status" value="1"/>
</dbReference>
<keyword evidence="6 11" id="KW-0808">Transferase</keyword>
<evidence type="ECO:0000256" key="10">
    <source>
        <dbReference type="ARBA" id="ARBA00023200"/>
    </source>
</evidence>
<dbReference type="KEGG" id="bfz:BAU07_10410"/>
<keyword evidence="9 11" id="KW-0832">Ubl conjugation</keyword>
<dbReference type="InterPro" id="IPR032675">
    <property type="entry name" value="LRR_dom_sf"/>
</dbReference>
<reference evidence="14 15" key="1">
    <citation type="submission" date="2016-06" db="EMBL/GenBank/DDBJ databases">
        <title>Complete genome sequences of Bordetella bronchialis and Bordetella flabilis.</title>
        <authorList>
            <person name="LiPuma J.J."/>
            <person name="Spilker T."/>
        </authorList>
    </citation>
    <scope>NUCLEOTIDE SEQUENCE [LARGE SCALE GENOMIC DNA]</scope>
    <source>
        <strain evidence="14 15">AU10664</strain>
    </source>
</reference>
<dbReference type="PANTHER" id="PTHR47114">
    <property type="match status" value="1"/>
</dbReference>
<dbReference type="PROSITE" id="PS51450">
    <property type="entry name" value="LRR"/>
    <property type="match status" value="2"/>
</dbReference>
<accession>A0A193GCW1</accession>
<comment type="subcellular location">
    <subcellularLocation>
        <location evidence="1">Host cytoplasm</location>
    </subcellularLocation>
    <subcellularLocation>
        <location evidence="2">Secreted</location>
    </subcellularLocation>
</comment>
<evidence type="ECO:0000256" key="9">
    <source>
        <dbReference type="ARBA" id="ARBA00022843"/>
    </source>
</evidence>
<dbReference type="PROSITE" id="PS52053">
    <property type="entry name" value="NEL"/>
    <property type="match status" value="1"/>
</dbReference>
<keyword evidence="15" id="KW-1185">Reference proteome</keyword>
<dbReference type="Pfam" id="PF14496">
    <property type="entry name" value="NEL"/>
    <property type="match status" value="1"/>
</dbReference>
<keyword evidence="5" id="KW-0433">Leucine-rich repeat</keyword>
<evidence type="ECO:0000256" key="8">
    <source>
        <dbReference type="ARBA" id="ARBA00022786"/>
    </source>
</evidence>
<keyword evidence="10 11" id="KW-1035">Host cytoplasm</keyword>
<keyword evidence="4 11" id="KW-0964">Secreted</keyword>
<comment type="PTM">
    <text evidence="11">Ubiquitinated in the presence of host E1 ubiquitin-activating enzyme, E2 ubiquitin-conjugating enzyme and ubiquitin.</text>
</comment>
<dbReference type="Proteomes" id="UP000091926">
    <property type="component" value="Chromosome"/>
</dbReference>
<keyword evidence="7" id="KW-0677">Repeat</keyword>
<organism evidence="14 15">
    <name type="scientific">Bordetella flabilis</name>
    <dbReference type="NCBI Taxonomy" id="463014"/>
    <lineage>
        <taxon>Bacteria</taxon>
        <taxon>Pseudomonadati</taxon>
        <taxon>Pseudomonadota</taxon>
        <taxon>Betaproteobacteria</taxon>
        <taxon>Burkholderiales</taxon>
        <taxon>Alcaligenaceae</taxon>
        <taxon>Bordetella</taxon>
    </lineage>
</organism>
<dbReference type="SMART" id="SM00364">
    <property type="entry name" value="LRR_BAC"/>
    <property type="match status" value="8"/>
</dbReference>
<evidence type="ECO:0000256" key="11">
    <source>
        <dbReference type="PROSITE-ProRule" id="PRU01398"/>
    </source>
</evidence>
<feature type="domain" description="NEL" evidence="13">
    <location>
        <begin position="1186"/>
        <end position="1480"/>
    </location>
</feature>